<organism evidence="1 2">
    <name type="scientific">Nocardiopsis sinuspersici</name>
    <dbReference type="NCBI Taxonomy" id="501010"/>
    <lineage>
        <taxon>Bacteria</taxon>
        <taxon>Bacillati</taxon>
        <taxon>Actinomycetota</taxon>
        <taxon>Actinomycetes</taxon>
        <taxon>Streptosporangiales</taxon>
        <taxon>Nocardiopsidaceae</taxon>
        <taxon>Nocardiopsis</taxon>
    </lineage>
</organism>
<sequence length="330" mass="37887">MSARRAMTPVEQDESLRRIGTDLLRAAPDDWVKLRLVYSGLGTCETARFDAMFQGGRSTGCVPPLSVVEGMRGIRAGMHTAGTGTWYTAYYEIERTGGYRIRYDYENEPHFDEAQDDAGYALELECFPRDDEHVPDWMRERLEGDRVPGAASEGVSPWSMLAAVSRPEPRSHISPGDMTPEEMMDTVQEIVDRTIEPVRGRWSEIVVDYRGLVRMSSSRVRVRREDGRVEWDLLLPEVGQLLDRLRTGMYQPGKGTWFTARLTVSESREIGAHFDHDAPPEFDFDPDPRSFHQDIRFFPRSSDHLPDWLLDRLSLAQRMIRAEREEPHPE</sequence>
<accession>A0A7Y9XDT0</accession>
<dbReference type="Proteomes" id="UP000584931">
    <property type="component" value="Unassembled WGS sequence"/>
</dbReference>
<evidence type="ECO:0000313" key="1">
    <source>
        <dbReference type="EMBL" id="NYH53966.1"/>
    </source>
</evidence>
<dbReference type="AlphaFoldDB" id="A0A7Y9XDT0"/>
<dbReference type="EMBL" id="JACCHL010000001">
    <property type="protein sequence ID" value="NYH53966.1"/>
    <property type="molecule type" value="Genomic_DNA"/>
</dbReference>
<comment type="caution">
    <text evidence="1">The sequence shown here is derived from an EMBL/GenBank/DDBJ whole genome shotgun (WGS) entry which is preliminary data.</text>
</comment>
<evidence type="ECO:0000313" key="2">
    <source>
        <dbReference type="Proteomes" id="UP000584931"/>
    </source>
</evidence>
<reference evidence="1 2" key="1">
    <citation type="submission" date="2020-07" db="EMBL/GenBank/DDBJ databases">
        <title>Sequencing the genomes of 1000 actinobacteria strains.</title>
        <authorList>
            <person name="Klenk H.-P."/>
        </authorList>
    </citation>
    <scope>NUCLEOTIDE SEQUENCE [LARGE SCALE GENOMIC DNA]</scope>
    <source>
        <strain evidence="1 2">DSM 45278</strain>
    </source>
</reference>
<protein>
    <submittedName>
        <fullName evidence="1">Uncharacterized protein</fullName>
    </submittedName>
</protein>
<dbReference type="InterPro" id="IPR036170">
    <property type="entry name" value="YezG-like_sf"/>
</dbReference>
<proteinExistence type="predicted"/>
<dbReference type="RefSeq" id="WP_179810675.1">
    <property type="nucleotide sequence ID" value="NZ_JACCHL010000001.1"/>
</dbReference>
<name>A0A7Y9XDT0_9ACTN</name>
<gene>
    <name evidence="1" type="ORF">HNR06_003555</name>
</gene>
<dbReference type="SUPFAM" id="SSF160424">
    <property type="entry name" value="BH3703-like"/>
    <property type="match status" value="2"/>
</dbReference>